<protein>
    <submittedName>
        <fullName evidence="4">Phosphate ABC transporter substrate-binding protein</fullName>
    </submittedName>
</protein>
<gene>
    <name evidence="4" type="ORF">FRZ44_50990</name>
</gene>
<reference evidence="4 5" key="1">
    <citation type="submission" date="2019-08" db="EMBL/GenBank/DDBJ databases">
        <title>Hyperibacter terrae gen. nov., sp. nov. and Hyperibacter viscosus sp. nov., two new members in the family Rhodospirillaceae isolated from the rhizosphere of Hypericum perforatum.</title>
        <authorList>
            <person name="Noviana Z."/>
        </authorList>
    </citation>
    <scope>NUCLEOTIDE SEQUENCE [LARGE SCALE GENOMIC DNA]</scope>
    <source>
        <strain evidence="4 5">R5913</strain>
    </source>
</reference>
<dbReference type="Pfam" id="PF12849">
    <property type="entry name" value="PBP_like_2"/>
    <property type="match status" value="1"/>
</dbReference>
<dbReference type="KEGG" id="htq:FRZ44_50990"/>
<organism evidence="4 5">
    <name type="scientific">Hypericibacter terrae</name>
    <dbReference type="NCBI Taxonomy" id="2602015"/>
    <lineage>
        <taxon>Bacteria</taxon>
        <taxon>Pseudomonadati</taxon>
        <taxon>Pseudomonadota</taxon>
        <taxon>Alphaproteobacteria</taxon>
        <taxon>Rhodospirillales</taxon>
        <taxon>Dongiaceae</taxon>
        <taxon>Hypericibacter</taxon>
    </lineage>
</organism>
<dbReference type="PANTHER" id="PTHR30570">
    <property type="entry name" value="PERIPLASMIC PHOSPHATE BINDING COMPONENT OF PHOSPHATE ABC TRANSPORTER"/>
    <property type="match status" value="1"/>
</dbReference>
<evidence type="ECO:0000256" key="1">
    <source>
        <dbReference type="ARBA" id="ARBA00022729"/>
    </source>
</evidence>
<keyword evidence="1 2" id="KW-0732">Signal</keyword>
<evidence type="ECO:0000313" key="4">
    <source>
        <dbReference type="EMBL" id="QEX19784.1"/>
    </source>
</evidence>
<dbReference type="PANTHER" id="PTHR30570:SF1">
    <property type="entry name" value="PHOSPHATE-BINDING PROTEIN PSTS"/>
    <property type="match status" value="1"/>
</dbReference>
<feature type="signal peptide" evidence="2">
    <location>
        <begin position="1"/>
        <end position="38"/>
    </location>
</feature>
<dbReference type="CDD" id="cd13654">
    <property type="entry name" value="PBP2_phosphate_like_2"/>
    <property type="match status" value="1"/>
</dbReference>
<dbReference type="InterPro" id="IPR050811">
    <property type="entry name" value="Phosphate_ABC_transporter"/>
</dbReference>
<dbReference type="SUPFAM" id="SSF53850">
    <property type="entry name" value="Periplasmic binding protein-like II"/>
    <property type="match status" value="1"/>
</dbReference>
<sequence length="355" mass="37863">MTRKVITLPTEPFLMKHSRILAATAALAVFALAGTAEARDQIRIVGSSTVFPFSTAVAEQFGKTGKFKTPVVESTGTGGGFKLFCAGAGEDSPDISNASRAIKASEIETCKQNGVTEITEIKIGYDGIVIANSKSGPQFNFTVEQVWKALAKQVPVDGKLVENPYKTWADIDPSFPNEKIEVYGPPPTSGTRDAFVELVMDKGCEASVKPLGLDADATKKACQAVREDGAYVEAGENDNLIVQKLEANPHSLGIFGFSFLDQNADKIQGSKMDGVVPSFETIADHSYEVSRPLFIYVKNAHVGVIPGIKEYVAEFMSDKASGDEGYLADKGLIPLPTSERSGVVTKAIALTPMGS</sequence>
<name>A0A5J6MQU6_9PROT</name>
<evidence type="ECO:0000256" key="2">
    <source>
        <dbReference type="SAM" id="SignalP"/>
    </source>
</evidence>
<evidence type="ECO:0000259" key="3">
    <source>
        <dbReference type="Pfam" id="PF12849"/>
    </source>
</evidence>
<feature type="chain" id="PRO_5023934526" evidence="2">
    <location>
        <begin position="39"/>
        <end position="355"/>
    </location>
</feature>
<dbReference type="Proteomes" id="UP000326202">
    <property type="component" value="Chromosome"/>
</dbReference>
<feature type="domain" description="PBP" evidence="3">
    <location>
        <begin position="34"/>
        <end position="319"/>
    </location>
</feature>
<proteinExistence type="predicted"/>
<dbReference type="InterPro" id="IPR024370">
    <property type="entry name" value="PBP_domain"/>
</dbReference>
<keyword evidence="5" id="KW-1185">Reference proteome</keyword>
<evidence type="ECO:0000313" key="5">
    <source>
        <dbReference type="Proteomes" id="UP000326202"/>
    </source>
</evidence>
<dbReference type="AlphaFoldDB" id="A0A5J6MQU6"/>
<dbReference type="EMBL" id="CP042906">
    <property type="protein sequence ID" value="QEX19784.1"/>
    <property type="molecule type" value="Genomic_DNA"/>
</dbReference>
<dbReference type="Gene3D" id="3.40.190.10">
    <property type="entry name" value="Periplasmic binding protein-like II"/>
    <property type="match status" value="2"/>
</dbReference>
<accession>A0A5J6MQU6</accession>